<evidence type="ECO:0000313" key="5">
    <source>
        <dbReference type="Proteomes" id="UP000232722"/>
    </source>
</evidence>
<dbReference type="AlphaFoldDB" id="A0A2I1EAI6"/>
<dbReference type="EMBL" id="LLXH01000016">
    <property type="protein sequence ID" value="PKC75767.1"/>
    <property type="molecule type" value="Genomic_DNA"/>
</dbReference>
<dbReference type="VEuPathDB" id="FungiDB:FUN_017141"/>
<evidence type="ECO:0000313" key="1">
    <source>
        <dbReference type="EMBL" id="PKC09066.1"/>
    </source>
</evidence>
<gene>
    <name evidence="2" type="ORF">RhiirA1_407220</name>
    <name evidence="1" type="ORF">RhiirA5_357136</name>
    <name evidence="3" type="ORF">RhiirC2_753604</name>
</gene>
<dbReference type="OrthoDB" id="2647594at2759"/>
<reference evidence="4 6" key="3">
    <citation type="submission" date="2017-10" db="EMBL/GenBank/DDBJ databases">
        <title>Extensive intraspecific genome diversity in a model arbuscular mycorrhizal fungus.</title>
        <authorList>
            <person name="Chen E.C.H."/>
            <person name="Morin E."/>
            <person name="Baudet D."/>
            <person name="Noel J."/>
            <person name="Ndikumana S."/>
            <person name="Charron P."/>
            <person name="St-Onge C."/>
            <person name="Giorgi J."/>
            <person name="Grigoriev I.V."/>
            <person name="Roux C."/>
            <person name="Martin F.M."/>
            <person name="Corradi N."/>
        </authorList>
    </citation>
    <scope>NUCLEOTIDE SEQUENCE [LARGE SCALE GENOMIC DNA]</scope>
    <source>
        <strain evidence="2 4">A1</strain>
        <strain evidence="3 6">C2</strain>
    </source>
</reference>
<dbReference type="InterPro" id="IPR036188">
    <property type="entry name" value="FAD/NAD-bd_sf"/>
</dbReference>
<dbReference type="VEuPathDB" id="FungiDB:RhiirA1_407220"/>
<protein>
    <submittedName>
        <fullName evidence="3">Uncharacterized protein</fullName>
    </submittedName>
</protein>
<evidence type="ECO:0000313" key="3">
    <source>
        <dbReference type="EMBL" id="PKK66338.1"/>
    </source>
</evidence>
<evidence type="ECO:0000313" key="2">
    <source>
        <dbReference type="EMBL" id="PKC75767.1"/>
    </source>
</evidence>
<reference evidence="5 6" key="1">
    <citation type="submission" date="2016-04" db="EMBL/GenBank/DDBJ databases">
        <title>Genome analyses suggest a sexual origin of heterokaryosis in a supposedly ancient asexual fungus.</title>
        <authorList>
            <person name="Ropars J."/>
            <person name="Sedzielewska K."/>
            <person name="Noel J."/>
            <person name="Charron P."/>
            <person name="Farinelli L."/>
            <person name="Marton T."/>
            <person name="Kruger M."/>
            <person name="Pelin A."/>
            <person name="Brachmann A."/>
            <person name="Corradi N."/>
        </authorList>
    </citation>
    <scope>NUCLEOTIDE SEQUENCE [LARGE SCALE GENOMIC DNA]</scope>
    <source>
        <strain evidence="1 5">A5</strain>
        <strain evidence="3 6">C2</strain>
    </source>
</reference>
<sequence>MPANSESLSRFASYENRWVAIGDSAVSFDSLSSQGMLTALYSAKLGSYIFSVL</sequence>
<evidence type="ECO:0000313" key="4">
    <source>
        <dbReference type="Proteomes" id="UP000232688"/>
    </source>
</evidence>
<comment type="caution">
    <text evidence="3">The sequence shown here is derived from an EMBL/GenBank/DDBJ whole genome shotgun (WGS) entry which is preliminary data.</text>
</comment>
<evidence type="ECO:0000313" key="6">
    <source>
        <dbReference type="Proteomes" id="UP000233469"/>
    </source>
</evidence>
<dbReference type="Proteomes" id="UP000232722">
    <property type="component" value="Unassembled WGS sequence"/>
</dbReference>
<name>A0A2I1EAI6_9GLOM</name>
<reference evidence="1 5" key="2">
    <citation type="submission" date="2017-09" db="EMBL/GenBank/DDBJ databases">
        <title>Extensive intraspecific genome diversity in a model arbuscular mycorrhizal fungus.</title>
        <authorList>
            <person name="Chen E.C."/>
            <person name="Morin E."/>
            <person name="Beaudet D."/>
            <person name="Noel J."/>
            <person name="Ndikumana S."/>
            <person name="Charron P."/>
            <person name="St-Onge C."/>
            <person name="Giorgi J."/>
            <person name="Grigoriev I.V."/>
            <person name="Roux C."/>
            <person name="Martin F.M."/>
            <person name="Corradi N."/>
        </authorList>
    </citation>
    <scope>NUCLEOTIDE SEQUENCE [LARGE SCALE GENOMIC DNA]</scope>
    <source>
        <strain evidence="1 5">A5</strain>
    </source>
</reference>
<dbReference type="EMBL" id="LLXJ01000490">
    <property type="protein sequence ID" value="PKC09066.1"/>
    <property type="molecule type" value="Genomic_DNA"/>
</dbReference>
<organism evidence="3 6">
    <name type="scientific">Rhizophagus irregularis</name>
    <dbReference type="NCBI Taxonomy" id="588596"/>
    <lineage>
        <taxon>Eukaryota</taxon>
        <taxon>Fungi</taxon>
        <taxon>Fungi incertae sedis</taxon>
        <taxon>Mucoromycota</taxon>
        <taxon>Glomeromycotina</taxon>
        <taxon>Glomeromycetes</taxon>
        <taxon>Glomerales</taxon>
        <taxon>Glomeraceae</taxon>
        <taxon>Rhizophagus</taxon>
    </lineage>
</organism>
<reference evidence="2 4" key="4">
    <citation type="submission" date="2017-10" db="EMBL/GenBank/DDBJ databases">
        <title>Genome analyses suggest a sexual origin of heterokaryosis in a supposedly ancient asexual fungus.</title>
        <authorList>
            <person name="Corradi N."/>
            <person name="Sedzielewska K."/>
            <person name="Noel J."/>
            <person name="Charron P."/>
            <person name="Farinelli L."/>
            <person name="Marton T."/>
            <person name="Kruger M."/>
            <person name="Pelin A."/>
            <person name="Brachmann A."/>
            <person name="Corradi N."/>
        </authorList>
    </citation>
    <scope>NUCLEOTIDE SEQUENCE [LARGE SCALE GENOMIC DNA]</scope>
    <source>
        <strain evidence="2 4">A1</strain>
    </source>
</reference>
<dbReference type="Proteomes" id="UP000233469">
    <property type="component" value="Unassembled WGS sequence"/>
</dbReference>
<dbReference type="Proteomes" id="UP000232688">
    <property type="component" value="Unassembled WGS sequence"/>
</dbReference>
<dbReference type="EMBL" id="LLXL01001106">
    <property type="protein sequence ID" value="PKK66338.1"/>
    <property type="molecule type" value="Genomic_DNA"/>
</dbReference>
<accession>A0A2I1EAI6</accession>
<dbReference type="Gene3D" id="3.50.50.60">
    <property type="entry name" value="FAD/NAD(P)-binding domain"/>
    <property type="match status" value="1"/>
</dbReference>
<proteinExistence type="predicted"/>